<protein>
    <submittedName>
        <fullName evidence="1">Uncharacterized protein</fullName>
    </submittedName>
</protein>
<dbReference type="AlphaFoldDB" id="A0A5J4RLI6"/>
<reference evidence="1" key="1">
    <citation type="submission" date="2019-03" db="EMBL/GenBank/DDBJ databases">
        <title>Single cell metagenomics reveals metabolic interactions within the superorganism composed of flagellate Streblomastix strix and complex community of Bacteroidetes bacteria on its surface.</title>
        <authorList>
            <person name="Treitli S.C."/>
            <person name="Kolisko M."/>
            <person name="Husnik F."/>
            <person name="Keeling P."/>
            <person name="Hampl V."/>
        </authorList>
    </citation>
    <scope>NUCLEOTIDE SEQUENCE</scope>
    <source>
        <strain evidence="1">STM</strain>
    </source>
</reference>
<evidence type="ECO:0000313" key="1">
    <source>
        <dbReference type="EMBL" id="KAA6333980.1"/>
    </source>
</evidence>
<gene>
    <name evidence="1" type="ORF">EZS27_017656</name>
</gene>
<comment type="caution">
    <text evidence="1">The sequence shown here is derived from an EMBL/GenBank/DDBJ whole genome shotgun (WGS) entry which is preliminary data.</text>
</comment>
<dbReference type="EMBL" id="SNRY01001049">
    <property type="protein sequence ID" value="KAA6333980.1"/>
    <property type="molecule type" value="Genomic_DNA"/>
</dbReference>
<sequence>MLPQRGQSITFLMQRQYTNTKLTIPKFKISHSSEVFLDKDTKIKKRTVGNKPKVRNSVIFFI</sequence>
<organism evidence="1">
    <name type="scientific">termite gut metagenome</name>
    <dbReference type="NCBI Taxonomy" id="433724"/>
    <lineage>
        <taxon>unclassified sequences</taxon>
        <taxon>metagenomes</taxon>
        <taxon>organismal metagenomes</taxon>
    </lineage>
</organism>
<name>A0A5J4RLI6_9ZZZZ</name>
<proteinExistence type="predicted"/>
<accession>A0A5J4RLI6</accession>